<evidence type="ECO:0000256" key="5">
    <source>
        <dbReference type="ARBA" id="ARBA00022985"/>
    </source>
</evidence>
<keyword evidence="2 9" id="KW-0997">Cell inner membrane</keyword>
<keyword evidence="3 9" id="KW-0808">Transferase</keyword>
<evidence type="ECO:0000256" key="1">
    <source>
        <dbReference type="ARBA" id="ARBA00022475"/>
    </source>
</evidence>
<comment type="pathway">
    <text evidence="9">Bacterial outer membrane biogenesis; lipopolysaccharide biosynthesis.</text>
</comment>
<feature type="transmembrane region" description="Helical" evidence="9">
    <location>
        <begin position="20"/>
        <end position="53"/>
    </location>
</feature>
<proteinExistence type="inferred from homology"/>
<dbReference type="RefSeq" id="WP_121442969.1">
    <property type="nucleotide sequence ID" value="NZ_RCDA01000004.1"/>
</dbReference>
<dbReference type="NCBIfam" id="TIGR02207">
    <property type="entry name" value="lipid_A_htrB"/>
    <property type="match status" value="1"/>
</dbReference>
<dbReference type="EC" id="2.3.1.241" evidence="9"/>
<dbReference type="AlphaFoldDB" id="A0A498BT45"/>
<comment type="pathway">
    <text evidence="9">Glycolipid biosynthesis; KDO(2)-lipid A biosynthesis; KDO(2)-lipid A from CMP-3-deoxy-D-manno-octulosonate and lipid IV(A): step 3/4.</text>
</comment>
<evidence type="ECO:0000256" key="6">
    <source>
        <dbReference type="ARBA" id="ARBA00022989"/>
    </source>
</evidence>
<dbReference type="OrthoDB" id="9803456at2"/>
<protein>
    <recommendedName>
        <fullName evidence="9">Lipid A biosynthesis acyltransferase</fullName>
        <ecNumber evidence="9">2.3.1.241</ecNumber>
    </recommendedName>
    <alternativeName>
        <fullName evidence="9">Kdo(2)-lipid IV(A) acyltransferase</fullName>
    </alternativeName>
</protein>
<comment type="function">
    <text evidence="9">Catalyzes the transfer of an acyl chain from an acyl-[acyl-carrier-protein] (ACP) to a Kdo(2)-lipid IV(A) to form a Kdo(2)-(acyl)-lipid IV(A).</text>
</comment>
<comment type="caution">
    <text evidence="10">The sequence shown here is derived from an EMBL/GenBank/DDBJ whole genome shotgun (WGS) entry which is preliminary data.</text>
</comment>
<sequence length="308" mass="35223">MSQTPPTLLQRRFLAPRYWPYWLVLGLVRATVLLPWRVALGLGAVLGGAGYYLAPKRRRIVRTNLALCFPEWTAAARERLARRHFRALGMGVVEIAMGWWAPDRRVHRRAQVEGLSHLERALEQGRGAILLSGHFTTLELGCRLLTPYQAFHPLYRPEKNPFVATLIERSRLGHVEKLIRSKDLRSMVRSLRDNVPVWYAPDENMRRHMGVFAPFFGVQACTTPATSRLARMTGAPVLGFFQVREPGGRYRVIITPPLEGFPGSDLAEDTARVNALIEEQVRRAPEQYFWGRKRFKTRPQGEPSVYDD</sequence>
<keyword evidence="7 9" id="KW-0472">Membrane</keyword>
<evidence type="ECO:0000256" key="4">
    <source>
        <dbReference type="ARBA" id="ARBA00022692"/>
    </source>
</evidence>
<dbReference type="PANTHER" id="PTHR30606">
    <property type="entry name" value="LIPID A BIOSYNTHESIS LAUROYL ACYLTRANSFERASE"/>
    <property type="match status" value="1"/>
</dbReference>
<dbReference type="EMBL" id="RCDA01000004">
    <property type="protein sequence ID" value="RLK47144.1"/>
    <property type="molecule type" value="Genomic_DNA"/>
</dbReference>
<keyword evidence="6 9" id="KW-1133">Transmembrane helix</keyword>
<dbReference type="GO" id="GO:0009103">
    <property type="term" value="P:lipopolysaccharide biosynthetic process"/>
    <property type="evidence" value="ECO:0007669"/>
    <property type="project" value="UniProtKB-UniRule"/>
</dbReference>
<dbReference type="UniPathway" id="UPA00360">
    <property type="reaction ID" value="UER00485"/>
</dbReference>
<dbReference type="PIRSF" id="PIRSF026649">
    <property type="entry name" value="MsbB"/>
    <property type="match status" value="1"/>
</dbReference>
<dbReference type="UniPathway" id="UPA00030"/>
<accession>A0A498BT45</accession>
<keyword evidence="4 9" id="KW-0812">Transmembrane</keyword>
<keyword evidence="8 9" id="KW-0012">Acyltransferase</keyword>
<feature type="transmembrane region" description="Helical" evidence="9">
    <location>
        <begin position="85"/>
        <end position="102"/>
    </location>
</feature>
<keyword evidence="5 9" id="KW-0448">Lipopolysaccharide biosynthesis</keyword>
<comment type="subcellular location">
    <subcellularLocation>
        <location evidence="9">Cell inner membrane</location>
        <topology evidence="9">Single-pass membrane protein</topology>
    </subcellularLocation>
</comment>
<evidence type="ECO:0000256" key="7">
    <source>
        <dbReference type="ARBA" id="ARBA00023136"/>
    </source>
</evidence>
<evidence type="ECO:0000256" key="9">
    <source>
        <dbReference type="HAMAP-Rule" id="MF_01942"/>
    </source>
</evidence>
<dbReference type="InterPro" id="IPR011920">
    <property type="entry name" value="Lipid_A_LpxL_LpxP"/>
</dbReference>
<evidence type="ECO:0000313" key="10">
    <source>
        <dbReference type="EMBL" id="RLK47144.1"/>
    </source>
</evidence>
<comment type="caution">
    <text evidence="9">Lacks conserved residue(s) required for the propagation of feature annotation.</text>
</comment>
<comment type="similarity">
    <text evidence="9">Belongs to the LpxL/LpxM/LpxP family.</text>
</comment>
<evidence type="ECO:0000256" key="2">
    <source>
        <dbReference type="ARBA" id="ARBA00022519"/>
    </source>
</evidence>
<dbReference type="PANTHER" id="PTHR30606:SF9">
    <property type="entry name" value="LIPID A BIOSYNTHESIS LAUROYLTRANSFERASE"/>
    <property type="match status" value="1"/>
</dbReference>
<dbReference type="GO" id="GO:0009245">
    <property type="term" value="P:lipid A biosynthetic process"/>
    <property type="evidence" value="ECO:0007669"/>
    <property type="project" value="InterPro"/>
</dbReference>
<evidence type="ECO:0000256" key="3">
    <source>
        <dbReference type="ARBA" id="ARBA00022679"/>
    </source>
</evidence>
<comment type="catalytic activity">
    <reaction evidence="9">
        <text>an alpha-Kdo-(2-&gt;4)-alpha-Kdo-(2-&gt;6)-lipid IVA + a fatty acyl-[ACP] = an alpha-Kdo-(2-&gt;4)-alpha-Kdo-(2-&gt;6)-(acyl)-lipid IVA + holo-[ACP]</text>
        <dbReference type="Rhea" id="RHEA:69396"/>
        <dbReference type="Rhea" id="RHEA-COMP:9685"/>
        <dbReference type="Rhea" id="RHEA-COMP:14125"/>
        <dbReference type="ChEBI" id="CHEBI:64479"/>
        <dbReference type="ChEBI" id="CHEBI:138651"/>
        <dbReference type="ChEBI" id="CHEBI:176429"/>
        <dbReference type="ChEBI" id="CHEBI:176430"/>
        <dbReference type="EC" id="2.3.1.241"/>
    </reaction>
</comment>
<dbReference type="Pfam" id="PF03279">
    <property type="entry name" value="Lip_A_acyltrans"/>
    <property type="match status" value="1"/>
</dbReference>
<name>A0A498BT45_9GAMM</name>
<dbReference type="GO" id="GO:0005886">
    <property type="term" value="C:plasma membrane"/>
    <property type="evidence" value="ECO:0007669"/>
    <property type="project" value="UniProtKB-SubCell"/>
</dbReference>
<evidence type="ECO:0000313" key="11">
    <source>
        <dbReference type="Proteomes" id="UP000275461"/>
    </source>
</evidence>
<keyword evidence="11" id="KW-1185">Reference proteome</keyword>
<organism evidence="10 11">
    <name type="scientific">Alkalispirillum mobile</name>
    <dbReference type="NCBI Taxonomy" id="85925"/>
    <lineage>
        <taxon>Bacteria</taxon>
        <taxon>Pseudomonadati</taxon>
        <taxon>Pseudomonadota</taxon>
        <taxon>Gammaproteobacteria</taxon>
        <taxon>Chromatiales</taxon>
        <taxon>Ectothiorhodospiraceae</taxon>
        <taxon>Alkalispirillum</taxon>
    </lineage>
</organism>
<dbReference type="CDD" id="cd07984">
    <property type="entry name" value="LPLAT_LABLAT-like"/>
    <property type="match status" value="1"/>
</dbReference>
<reference evidence="10 11" key="1">
    <citation type="submission" date="2018-10" db="EMBL/GenBank/DDBJ databases">
        <title>Genomic Encyclopedia of Type Strains, Phase IV (KMG-IV): sequencing the most valuable type-strain genomes for metagenomic binning, comparative biology and taxonomic classification.</title>
        <authorList>
            <person name="Goeker M."/>
        </authorList>
    </citation>
    <scope>NUCLEOTIDE SEQUENCE [LARGE SCALE GENOMIC DNA]</scope>
    <source>
        <strain evidence="10 11">DSM 12769</strain>
    </source>
</reference>
<dbReference type="InterPro" id="IPR004960">
    <property type="entry name" value="LipA_acyltrans"/>
</dbReference>
<gene>
    <name evidence="9" type="primary">lpxL</name>
    <name evidence="10" type="ORF">DFR31_2463</name>
</gene>
<dbReference type="GO" id="GO:0036104">
    <property type="term" value="P:Kdo2-lipid A biosynthetic process"/>
    <property type="evidence" value="ECO:0007669"/>
    <property type="project" value="UniProtKB-UniRule"/>
</dbReference>
<dbReference type="HAMAP" id="MF_01942">
    <property type="entry name" value="Lipid_A_LpxL_LpxP"/>
    <property type="match status" value="1"/>
</dbReference>
<dbReference type="GO" id="GO:0008913">
    <property type="term" value="F:Kdo2-lipid IVA acyltransferase activity"/>
    <property type="evidence" value="ECO:0007669"/>
    <property type="project" value="UniProtKB-EC"/>
</dbReference>
<dbReference type="Proteomes" id="UP000275461">
    <property type="component" value="Unassembled WGS sequence"/>
</dbReference>
<feature type="short sequence motif" description="HXXXXD motif" evidence="9">
    <location>
        <begin position="134"/>
        <end position="139"/>
    </location>
</feature>
<keyword evidence="1 9" id="KW-1003">Cell membrane</keyword>
<evidence type="ECO:0000256" key="8">
    <source>
        <dbReference type="ARBA" id="ARBA00023315"/>
    </source>
</evidence>